<reference evidence="3" key="1">
    <citation type="journal article" date="2019" name="Int. J. Syst. Evol. Microbiol.">
        <title>The Global Catalogue of Microorganisms (GCM) 10K type strain sequencing project: providing services to taxonomists for standard genome sequencing and annotation.</title>
        <authorList>
            <consortium name="The Broad Institute Genomics Platform"/>
            <consortium name="The Broad Institute Genome Sequencing Center for Infectious Disease"/>
            <person name="Wu L."/>
            <person name="Ma J."/>
        </authorList>
    </citation>
    <scope>NUCLEOTIDE SEQUENCE [LARGE SCALE GENOMIC DNA]</scope>
    <source>
        <strain evidence="3">SHR3</strain>
    </source>
</reference>
<dbReference type="Proteomes" id="UP001595974">
    <property type="component" value="Unassembled WGS sequence"/>
</dbReference>
<sequence length="171" mass="18847">MTGLPNRELLHDRLREAMAPADRHRRRFAALIVDLDYFERVNDTLGHAAGGELLVEAGCRMACCVRASDTVARLGGDEFALILQEVRDTDEIDEVARRLCAMLEQPFELADGPAQVTSSAGIALYPEHGEDAETLLRHADGALYQAKRAGRGRYRLHAPPAARTDAEPENQ</sequence>
<dbReference type="Pfam" id="PF00990">
    <property type="entry name" value="GGDEF"/>
    <property type="match status" value="1"/>
</dbReference>
<dbReference type="EMBL" id="JBHSOG010000116">
    <property type="protein sequence ID" value="MFC5772346.1"/>
    <property type="molecule type" value="Genomic_DNA"/>
</dbReference>
<dbReference type="Gene3D" id="3.30.70.270">
    <property type="match status" value="1"/>
</dbReference>
<proteinExistence type="predicted"/>
<dbReference type="GO" id="GO:0052621">
    <property type="term" value="F:diguanylate cyclase activity"/>
    <property type="evidence" value="ECO:0007669"/>
    <property type="project" value="UniProtKB-EC"/>
</dbReference>
<dbReference type="CDD" id="cd01949">
    <property type="entry name" value="GGDEF"/>
    <property type="match status" value="1"/>
</dbReference>
<dbReference type="SUPFAM" id="SSF55073">
    <property type="entry name" value="Nucleotide cyclase"/>
    <property type="match status" value="1"/>
</dbReference>
<protein>
    <submittedName>
        <fullName evidence="2">Diguanylate cyclase domain-containing protein</fullName>
        <ecNumber evidence="2">2.7.7.65</ecNumber>
    </submittedName>
</protein>
<name>A0ABW1AZI5_9RHOO</name>
<accession>A0ABW1AZI5</accession>
<organism evidence="2 3">
    <name type="scientific">Thauera sinica</name>
    <dbReference type="NCBI Taxonomy" id="2665146"/>
    <lineage>
        <taxon>Bacteria</taxon>
        <taxon>Pseudomonadati</taxon>
        <taxon>Pseudomonadota</taxon>
        <taxon>Betaproteobacteria</taxon>
        <taxon>Rhodocyclales</taxon>
        <taxon>Zoogloeaceae</taxon>
        <taxon>Thauera</taxon>
    </lineage>
</organism>
<keyword evidence="2" id="KW-0548">Nucleotidyltransferase</keyword>
<dbReference type="NCBIfam" id="TIGR00254">
    <property type="entry name" value="GGDEF"/>
    <property type="match status" value="1"/>
</dbReference>
<dbReference type="EC" id="2.7.7.65" evidence="2"/>
<dbReference type="SMART" id="SM00267">
    <property type="entry name" value="GGDEF"/>
    <property type="match status" value="1"/>
</dbReference>
<dbReference type="PANTHER" id="PTHR46663:SF3">
    <property type="entry name" value="SLL0267 PROTEIN"/>
    <property type="match status" value="1"/>
</dbReference>
<evidence type="ECO:0000259" key="1">
    <source>
        <dbReference type="PROSITE" id="PS50887"/>
    </source>
</evidence>
<gene>
    <name evidence="2" type="ORF">ACFPTN_23445</name>
</gene>
<dbReference type="PROSITE" id="PS50887">
    <property type="entry name" value="GGDEF"/>
    <property type="match status" value="1"/>
</dbReference>
<evidence type="ECO:0000313" key="2">
    <source>
        <dbReference type="EMBL" id="MFC5772346.1"/>
    </source>
</evidence>
<comment type="caution">
    <text evidence="2">The sequence shown here is derived from an EMBL/GenBank/DDBJ whole genome shotgun (WGS) entry which is preliminary data.</text>
</comment>
<feature type="domain" description="GGDEF" evidence="1">
    <location>
        <begin position="26"/>
        <end position="159"/>
    </location>
</feature>
<dbReference type="PANTHER" id="PTHR46663">
    <property type="entry name" value="DIGUANYLATE CYCLASE DGCT-RELATED"/>
    <property type="match status" value="1"/>
</dbReference>
<dbReference type="InterPro" id="IPR000160">
    <property type="entry name" value="GGDEF_dom"/>
</dbReference>
<dbReference type="InterPro" id="IPR029787">
    <property type="entry name" value="Nucleotide_cyclase"/>
</dbReference>
<keyword evidence="3" id="KW-1185">Reference proteome</keyword>
<dbReference type="InterPro" id="IPR052163">
    <property type="entry name" value="DGC-Regulatory_Protein"/>
</dbReference>
<evidence type="ECO:0000313" key="3">
    <source>
        <dbReference type="Proteomes" id="UP001595974"/>
    </source>
</evidence>
<dbReference type="InterPro" id="IPR043128">
    <property type="entry name" value="Rev_trsase/Diguanyl_cyclase"/>
</dbReference>
<keyword evidence="2" id="KW-0808">Transferase</keyword>
<dbReference type="RefSeq" id="WP_157748389.1">
    <property type="nucleotide sequence ID" value="NZ_JBHSOG010000116.1"/>
</dbReference>